<evidence type="ECO:0000259" key="4">
    <source>
        <dbReference type="Pfam" id="PF13439"/>
    </source>
</evidence>
<name>A0ABP6H1W3_9ACTN</name>
<organism evidence="5 6">
    <name type="scientific">Actinocorallia aurantiaca</name>
    <dbReference type="NCBI Taxonomy" id="46204"/>
    <lineage>
        <taxon>Bacteria</taxon>
        <taxon>Bacillati</taxon>
        <taxon>Actinomycetota</taxon>
        <taxon>Actinomycetes</taxon>
        <taxon>Streptosporangiales</taxon>
        <taxon>Thermomonosporaceae</taxon>
        <taxon>Actinocorallia</taxon>
    </lineage>
</organism>
<proteinExistence type="predicted"/>
<dbReference type="EMBL" id="BAAATZ010000029">
    <property type="protein sequence ID" value="GAA2735388.1"/>
    <property type="molecule type" value="Genomic_DNA"/>
</dbReference>
<dbReference type="Pfam" id="PF00534">
    <property type="entry name" value="Glycos_transf_1"/>
    <property type="match status" value="1"/>
</dbReference>
<protein>
    <submittedName>
        <fullName evidence="5">Glycosyltransferase family 1 protein</fullName>
    </submittedName>
</protein>
<dbReference type="PANTHER" id="PTHR45947">
    <property type="entry name" value="SULFOQUINOVOSYL TRANSFERASE SQD2"/>
    <property type="match status" value="1"/>
</dbReference>
<dbReference type="PANTHER" id="PTHR45947:SF3">
    <property type="entry name" value="SULFOQUINOVOSYL TRANSFERASE SQD2"/>
    <property type="match status" value="1"/>
</dbReference>
<dbReference type="InterPro" id="IPR028098">
    <property type="entry name" value="Glyco_trans_4-like_N"/>
</dbReference>
<accession>A0ABP6H1W3</accession>
<reference evidence="6" key="1">
    <citation type="journal article" date="2019" name="Int. J. Syst. Evol. Microbiol.">
        <title>The Global Catalogue of Microorganisms (GCM) 10K type strain sequencing project: providing services to taxonomists for standard genome sequencing and annotation.</title>
        <authorList>
            <consortium name="The Broad Institute Genomics Platform"/>
            <consortium name="The Broad Institute Genome Sequencing Center for Infectious Disease"/>
            <person name="Wu L."/>
            <person name="Ma J."/>
        </authorList>
    </citation>
    <scope>NUCLEOTIDE SEQUENCE [LARGE SCALE GENOMIC DNA]</scope>
    <source>
        <strain evidence="6">JCM 8201</strain>
    </source>
</reference>
<dbReference type="InterPro" id="IPR001296">
    <property type="entry name" value="Glyco_trans_1"/>
</dbReference>
<keyword evidence="1" id="KW-0328">Glycosyltransferase</keyword>
<keyword evidence="6" id="KW-1185">Reference proteome</keyword>
<feature type="domain" description="Glycosyltransferase subfamily 4-like N-terminal" evidence="4">
    <location>
        <begin position="22"/>
        <end position="197"/>
    </location>
</feature>
<evidence type="ECO:0000256" key="1">
    <source>
        <dbReference type="ARBA" id="ARBA00022676"/>
    </source>
</evidence>
<evidence type="ECO:0000313" key="6">
    <source>
        <dbReference type="Proteomes" id="UP001501842"/>
    </source>
</evidence>
<comment type="caution">
    <text evidence="5">The sequence shown here is derived from an EMBL/GenBank/DDBJ whole genome shotgun (WGS) entry which is preliminary data.</text>
</comment>
<gene>
    <name evidence="5" type="ORF">GCM10010439_60070</name>
</gene>
<dbReference type="SUPFAM" id="SSF53756">
    <property type="entry name" value="UDP-Glycosyltransferase/glycogen phosphorylase"/>
    <property type="match status" value="1"/>
</dbReference>
<dbReference type="Pfam" id="PF13439">
    <property type="entry name" value="Glyco_transf_4"/>
    <property type="match status" value="1"/>
</dbReference>
<dbReference type="InterPro" id="IPR050194">
    <property type="entry name" value="Glycosyltransferase_grp1"/>
</dbReference>
<evidence type="ECO:0000259" key="3">
    <source>
        <dbReference type="Pfam" id="PF00534"/>
    </source>
</evidence>
<feature type="domain" description="Glycosyl transferase family 1" evidence="3">
    <location>
        <begin position="211"/>
        <end position="364"/>
    </location>
</feature>
<dbReference type="Proteomes" id="UP001501842">
    <property type="component" value="Unassembled WGS sequence"/>
</dbReference>
<evidence type="ECO:0000256" key="2">
    <source>
        <dbReference type="ARBA" id="ARBA00022679"/>
    </source>
</evidence>
<evidence type="ECO:0000313" key="5">
    <source>
        <dbReference type="EMBL" id="GAA2735388.1"/>
    </source>
</evidence>
<keyword evidence="2" id="KW-0808">Transferase</keyword>
<sequence>MLVHMVSEHASPLATLGGEDAGGQNVHVAALAEALAGRGHEVTVFTRRDSPGLPRTVRTRGFTVEHVDAGPAEPVSKDELMPYMPYFAEFLAQRWTEDLPDIVHGHFWMSGWAALSGTARPGVPDVPVVQTFHALGVVKRRHQGGADNSPPARRRLESLVARRAHTVIATCTSEADDLRALGVHPFRLEIVPCGVDLRLFRPDGPAAGRNGRFRVLSVSRLVRRKGLDTVLEAMARLPEAELLVAGGPARRDLDRDPEIARWRAVAERHGISDRVVFLGGVPHEEVPALMRSADVVVGVPWYEPFGMVPVEAMACGTPVVASAVGGHLDTVVDGTTGLLVPPRDPRALAGALRRVLDAPGWCRTLATAAVRRAHSLYSWEQVAQGTEAVYTKVADRAAVPMGEARS</sequence>
<dbReference type="Gene3D" id="3.40.50.2000">
    <property type="entry name" value="Glycogen Phosphorylase B"/>
    <property type="match status" value="2"/>
</dbReference>